<dbReference type="GO" id="GO:0019867">
    <property type="term" value="C:outer membrane"/>
    <property type="evidence" value="ECO:0007669"/>
    <property type="project" value="InterPro"/>
</dbReference>
<dbReference type="PANTHER" id="PTHR39160:SF4">
    <property type="entry name" value="RESUSCITATION-PROMOTING FACTOR RPFB"/>
    <property type="match status" value="1"/>
</dbReference>
<keyword evidence="2" id="KW-1133">Transmembrane helix</keyword>
<gene>
    <name evidence="5" type="ORF">SAMN02745221_01371</name>
</gene>
<dbReference type="CDD" id="cd22786">
    <property type="entry name" value="DPBB_YuiC-like"/>
    <property type="match status" value="1"/>
</dbReference>
<dbReference type="Pfam" id="PF01471">
    <property type="entry name" value="PG_binding_1"/>
    <property type="match status" value="1"/>
</dbReference>
<sequence>MSLIFCYRTTFNPYLGGERRVFMSKKNLALIVFLSFFMVTLAFVLADDVQASQPVLKWGSRGEAVKTLQQTLNNKGYWCGTVDGIFGNRTYNAVIKFQKDAGIKVDGIVGPQTWSALGKSSNTNYTQPSRGTARTLTVVATGYCPCYKCNYPFHGQPSYLGYPLRRGIVAVDPKVIPMGSRLYIPGYGEGIAADQGGAIKGNRIDLCFSTHQEALNWGIKTVTITIYP</sequence>
<name>A0A1M5P4H9_9FIRM</name>
<keyword evidence="2" id="KW-0812">Transmembrane</keyword>
<feature type="transmembrane region" description="Helical" evidence="2">
    <location>
        <begin position="28"/>
        <end position="46"/>
    </location>
</feature>
<dbReference type="Pfam" id="PF06725">
    <property type="entry name" value="3D"/>
    <property type="match status" value="1"/>
</dbReference>
<accession>A0A1M5P4H9</accession>
<protein>
    <submittedName>
        <fullName evidence="5">3D (Asp-Asp-Asp) domain-containing protein</fullName>
    </submittedName>
</protein>
<keyword evidence="1" id="KW-0732">Signal</keyword>
<dbReference type="Gene3D" id="1.10.101.10">
    <property type="entry name" value="PGBD-like superfamily/PGBD"/>
    <property type="match status" value="1"/>
</dbReference>
<proteinExistence type="predicted"/>
<evidence type="ECO:0000313" key="5">
    <source>
        <dbReference type="EMBL" id="SHG96716.1"/>
    </source>
</evidence>
<dbReference type="InterPro" id="IPR051933">
    <property type="entry name" value="Resuscitation_pf_RpfB"/>
</dbReference>
<evidence type="ECO:0000256" key="1">
    <source>
        <dbReference type="ARBA" id="ARBA00022729"/>
    </source>
</evidence>
<evidence type="ECO:0000313" key="6">
    <source>
        <dbReference type="Proteomes" id="UP000242329"/>
    </source>
</evidence>
<dbReference type="SUPFAM" id="SSF50685">
    <property type="entry name" value="Barwin-like endoglucanases"/>
    <property type="match status" value="1"/>
</dbReference>
<dbReference type="PANTHER" id="PTHR39160">
    <property type="entry name" value="CELL WALL-BINDING PROTEIN YOCH"/>
    <property type="match status" value="1"/>
</dbReference>
<dbReference type="STRING" id="1123382.SAMN02745221_01371"/>
<dbReference type="InterPro" id="IPR036908">
    <property type="entry name" value="RlpA-like_sf"/>
</dbReference>
<evidence type="ECO:0000259" key="4">
    <source>
        <dbReference type="Pfam" id="PF06725"/>
    </source>
</evidence>
<dbReference type="InterPro" id="IPR010611">
    <property type="entry name" value="3D_dom"/>
</dbReference>
<dbReference type="InterPro" id="IPR036365">
    <property type="entry name" value="PGBD-like_sf"/>
</dbReference>
<dbReference type="Proteomes" id="UP000242329">
    <property type="component" value="Unassembled WGS sequence"/>
</dbReference>
<evidence type="ECO:0000259" key="3">
    <source>
        <dbReference type="Pfam" id="PF01471"/>
    </source>
</evidence>
<keyword evidence="6" id="KW-1185">Reference proteome</keyword>
<dbReference type="SUPFAM" id="SSF47090">
    <property type="entry name" value="PGBD-like"/>
    <property type="match status" value="1"/>
</dbReference>
<dbReference type="Gene3D" id="2.40.40.10">
    <property type="entry name" value="RlpA-like domain"/>
    <property type="match status" value="1"/>
</dbReference>
<dbReference type="InterPro" id="IPR036366">
    <property type="entry name" value="PGBDSf"/>
</dbReference>
<keyword evidence="2" id="KW-0472">Membrane</keyword>
<dbReference type="AlphaFoldDB" id="A0A1M5P4H9"/>
<evidence type="ECO:0000256" key="2">
    <source>
        <dbReference type="SAM" id="Phobius"/>
    </source>
</evidence>
<reference evidence="6" key="1">
    <citation type="submission" date="2016-11" db="EMBL/GenBank/DDBJ databases">
        <authorList>
            <person name="Varghese N."/>
            <person name="Submissions S."/>
        </authorList>
    </citation>
    <scope>NUCLEOTIDE SEQUENCE [LARGE SCALE GENOMIC DNA]</scope>
    <source>
        <strain evidence="6">DSM 11003</strain>
    </source>
</reference>
<feature type="domain" description="3D" evidence="4">
    <location>
        <begin position="169"/>
        <end position="226"/>
    </location>
</feature>
<dbReference type="GO" id="GO:0004553">
    <property type="term" value="F:hydrolase activity, hydrolyzing O-glycosyl compounds"/>
    <property type="evidence" value="ECO:0007669"/>
    <property type="project" value="InterPro"/>
</dbReference>
<feature type="domain" description="Peptidoglycan binding-like" evidence="3">
    <location>
        <begin position="61"/>
        <end position="117"/>
    </location>
</feature>
<organism evidence="5 6">
    <name type="scientific">Thermosyntropha lipolytica DSM 11003</name>
    <dbReference type="NCBI Taxonomy" id="1123382"/>
    <lineage>
        <taxon>Bacteria</taxon>
        <taxon>Bacillati</taxon>
        <taxon>Bacillota</taxon>
        <taxon>Clostridia</taxon>
        <taxon>Eubacteriales</taxon>
        <taxon>Syntrophomonadaceae</taxon>
        <taxon>Thermosyntropha</taxon>
    </lineage>
</organism>
<dbReference type="GO" id="GO:0009254">
    <property type="term" value="P:peptidoglycan turnover"/>
    <property type="evidence" value="ECO:0007669"/>
    <property type="project" value="InterPro"/>
</dbReference>
<dbReference type="EMBL" id="FQWY01000020">
    <property type="protein sequence ID" value="SHG96716.1"/>
    <property type="molecule type" value="Genomic_DNA"/>
</dbReference>
<dbReference type="InterPro" id="IPR002477">
    <property type="entry name" value="Peptidoglycan-bd-like"/>
</dbReference>